<accession>A0ABY7GFJ1</accession>
<organism evidence="6 7">
    <name type="scientific">Mya arenaria</name>
    <name type="common">Soft-shell clam</name>
    <dbReference type="NCBI Taxonomy" id="6604"/>
    <lineage>
        <taxon>Eukaryota</taxon>
        <taxon>Metazoa</taxon>
        <taxon>Spiralia</taxon>
        <taxon>Lophotrochozoa</taxon>
        <taxon>Mollusca</taxon>
        <taxon>Bivalvia</taxon>
        <taxon>Autobranchia</taxon>
        <taxon>Heteroconchia</taxon>
        <taxon>Euheterodonta</taxon>
        <taxon>Imparidentia</taxon>
        <taxon>Neoheterodontei</taxon>
        <taxon>Myida</taxon>
        <taxon>Myoidea</taxon>
        <taxon>Myidae</taxon>
        <taxon>Mya</taxon>
    </lineage>
</organism>
<evidence type="ECO:0000256" key="4">
    <source>
        <dbReference type="PROSITE-ProRule" id="PRU00134"/>
    </source>
</evidence>
<evidence type="ECO:0000313" key="7">
    <source>
        <dbReference type="Proteomes" id="UP001164746"/>
    </source>
</evidence>
<dbReference type="Proteomes" id="UP001164746">
    <property type="component" value="Chromosome 17"/>
</dbReference>
<dbReference type="PANTHER" id="PTHR46831:SF1">
    <property type="entry name" value="ZINC FINGER MYND DOMAIN-CONTAINING PROTEIN 19"/>
    <property type="match status" value="1"/>
</dbReference>
<dbReference type="SUPFAM" id="SSF144232">
    <property type="entry name" value="HIT/MYND zinc finger-like"/>
    <property type="match status" value="1"/>
</dbReference>
<keyword evidence="3" id="KW-0862">Zinc</keyword>
<dbReference type="InterPro" id="IPR002893">
    <property type="entry name" value="Znf_MYND"/>
</dbReference>
<dbReference type="InterPro" id="IPR003615">
    <property type="entry name" value="HNH_nuc"/>
</dbReference>
<keyword evidence="7" id="KW-1185">Reference proteome</keyword>
<evidence type="ECO:0000256" key="3">
    <source>
        <dbReference type="ARBA" id="ARBA00022833"/>
    </source>
</evidence>
<evidence type="ECO:0000259" key="5">
    <source>
        <dbReference type="PROSITE" id="PS50865"/>
    </source>
</evidence>
<dbReference type="Gene3D" id="6.10.140.2220">
    <property type="match status" value="1"/>
</dbReference>
<proteinExistence type="predicted"/>
<dbReference type="PANTHER" id="PTHR46831">
    <property type="entry name" value="ZINC FINGER MYND DOMAIN-CONTAINING PROTEIN 19"/>
    <property type="match status" value="1"/>
</dbReference>
<evidence type="ECO:0000256" key="1">
    <source>
        <dbReference type="ARBA" id="ARBA00022723"/>
    </source>
</evidence>
<dbReference type="InterPro" id="IPR032978">
    <property type="entry name" value="ZMYND19"/>
</dbReference>
<name>A0ABY7GFJ1_MYAAR</name>
<keyword evidence="2 4" id="KW-0863">Zinc-finger</keyword>
<evidence type="ECO:0000256" key="2">
    <source>
        <dbReference type="ARBA" id="ARBA00022771"/>
    </source>
</evidence>
<dbReference type="Pfam" id="PF13392">
    <property type="entry name" value="HNH_3"/>
    <property type="match status" value="1"/>
</dbReference>
<evidence type="ECO:0000313" key="6">
    <source>
        <dbReference type="EMBL" id="WAR31696.1"/>
    </source>
</evidence>
<dbReference type="EMBL" id="CP111028">
    <property type="protein sequence ID" value="WAR31696.1"/>
    <property type="molecule type" value="Genomic_DNA"/>
</dbReference>
<dbReference type="PROSITE" id="PS50865">
    <property type="entry name" value="ZF_MYND_2"/>
    <property type="match status" value="1"/>
</dbReference>
<dbReference type="Pfam" id="PF01753">
    <property type="entry name" value="zf-MYND"/>
    <property type="match status" value="1"/>
</dbReference>
<reference evidence="6" key="1">
    <citation type="submission" date="2022-11" db="EMBL/GenBank/DDBJ databases">
        <title>Centuries of genome instability and evolution in soft-shell clam transmissible cancer (bioRxiv).</title>
        <authorList>
            <person name="Hart S.F.M."/>
            <person name="Yonemitsu M.A."/>
            <person name="Giersch R.M."/>
            <person name="Beal B.F."/>
            <person name="Arriagada G."/>
            <person name="Davis B.W."/>
            <person name="Ostrander E.A."/>
            <person name="Goff S.P."/>
            <person name="Metzger M.J."/>
        </authorList>
    </citation>
    <scope>NUCLEOTIDE SEQUENCE</scope>
    <source>
        <strain evidence="6">MELC-2E11</strain>
        <tissue evidence="6">Siphon/mantle</tissue>
    </source>
</reference>
<feature type="domain" description="MYND-type" evidence="5">
    <location>
        <begin position="166"/>
        <end position="204"/>
    </location>
</feature>
<keyword evidence="1" id="KW-0479">Metal-binding</keyword>
<protein>
    <submittedName>
        <fullName evidence="6">ZMY19-like protein</fullName>
    </submittedName>
</protein>
<gene>
    <name evidence="6" type="ORF">MAR_034238</name>
</gene>
<sequence>MKLKLVFTKYALLDERDISLVDSHAFEARTEIDQDGTGARVFAYTYSVKSGLNHGQERHNGGVAVGWKVIHRNNITVDNRLDNLVLVPESCTSVPHSDEDQCSKLGKDGSLYWLAVQQLHVDPVYQHFHEPVCSRLLDRDGDTVNEEVTVLETSSVLFYECHYPPCTNMEKHLREFSMCGRCQSVRYCGLSCQQRDWSVHKQYCRENRRPDLTEIPDR</sequence>